<keyword evidence="2" id="KW-1185">Reference proteome</keyword>
<accession>A0A165YF73</accession>
<organism evidence="1 2">
    <name type="scientific">Athelia psychrophila</name>
    <dbReference type="NCBI Taxonomy" id="1759441"/>
    <lineage>
        <taxon>Eukaryota</taxon>
        <taxon>Fungi</taxon>
        <taxon>Dikarya</taxon>
        <taxon>Basidiomycota</taxon>
        <taxon>Agaricomycotina</taxon>
        <taxon>Agaricomycetes</taxon>
        <taxon>Agaricomycetidae</taxon>
        <taxon>Atheliales</taxon>
        <taxon>Atheliaceae</taxon>
        <taxon>Athelia</taxon>
    </lineage>
</organism>
<reference evidence="1 2" key="1">
    <citation type="journal article" date="2016" name="Mol. Biol. Evol.">
        <title>Comparative Genomics of Early-Diverging Mushroom-Forming Fungi Provides Insights into the Origins of Lignocellulose Decay Capabilities.</title>
        <authorList>
            <person name="Nagy L.G."/>
            <person name="Riley R."/>
            <person name="Tritt A."/>
            <person name="Adam C."/>
            <person name="Daum C."/>
            <person name="Floudas D."/>
            <person name="Sun H."/>
            <person name="Yadav J.S."/>
            <person name="Pangilinan J."/>
            <person name="Larsson K.H."/>
            <person name="Matsuura K."/>
            <person name="Barry K."/>
            <person name="Labutti K."/>
            <person name="Kuo R."/>
            <person name="Ohm R.A."/>
            <person name="Bhattacharya S.S."/>
            <person name="Shirouzu T."/>
            <person name="Yoshinaga Y."/>
            <person name="Martin F.M."/>
            <person name="Grigoriev I.V."/>
            <person name="Hibbett D.S."/>
        </authorList>
    </citation>
    <scope>NUCLEOTIDE SEQUENCE [LARGE SCALE GENOMIC DNA]</scope>
    <source>
        <strain evidence="1 2">CBS 109695</strain>
    </source>
</reference>
<evidence type="ECO:0000313" key="1">
    <source>
        <dbReference type="EMBL" id="KZP09495.1"/>
    </source>
</evidence>
<dbReference type="AlphaFoldDB" id="A0A165YF73"/>
<sequence length="73" mass="8273">MFVPVNQIYRVGFTQPALALQSIMACRVHRRIVLGSNSNSLKIDRDSDHSIAMTTILPYFPDPELSRNVELDL</sequence>
<name>A0A165YF73_9AGAM</name>
<evidence type="ECO:0000313" key="2">
    <source>
        <dbReference type="Proteomes" id="UP000076532"/>
    </source>
</evidence>
<dbReference type="Proteomes" id="UP000076532">
    <property type="component" value="Unassembled WGS sequence"/>
</dbReference>
<protein>
    <submittedName>
        <fullName evidence="1">Uncharacterized protein</fullName>
    </submittedName>
</protein>
<dbReference type="EMBL" id="KV417698">
    <property type="protein sequence ID" value="KZP09495.1"/>
    <property type="molecule type" value="Genomic_DNA"/>
</dbReference>
<proteinExistence type="predicted"/>
<gene>
    <name evidence="1" type="ORF">FIBSPDRAFT_873513</name>
</gene>